<protein>
    <submittedName>
        <fullName evidence="1">Uncharacterized protein</fullName>
    </submittedName>
</protein>
<sequence length="143" mass="16842">MHAIEGMLSRRNQHQALMGNMLSTLEQRMRELVQEVYDLQREEVLDSHIERAICLQMLVTIRSRTDEWLEARAAIYDVTCFLMETVQVVIERGYATHQLPLPNVLDAIEQRMEILLDDMNDLLEEQIHDSRVEEVIWMEAGEF</sequence>
<evidence type="ECO:0000313" key="2">
    <source>
        <dbReference type="Proteomes" id="UP001149954"/>
    </source>
</evidence>
<dbReference type="EMBL" id="JAPWDS010000001">
    <property type="protein sequence ID" value="KAJ5520023.1"/>
    <property type="molecule type" value="Genomic_DNA"/>
</dbReference>
<reference evidence="1" key="2">
    <citation type="journal article" date="2023" name="IMA Fungus">
        <title>Comparative genomic study of the Penicillium genus elucidates a diverse pangenome and 15 lateral gene transfer events.</title>
        <authorList>
            <person name="Petersen C."/>
            <person name="Sorensen T."/>
            <person name="Nielsen M.R."/>
            <person name="Sondergaard T.E."/>
            <person name="Sorensen J.L."/>
            <person name="Fitzpatrick D.A."/>
            <person name="Frisvad J.C."/>
            <person name="Nielsen K.L."/>
        </authorList>
    </citation>
    <scope>NUCLEOTIDE SEQUENCE</scope>
    <source>
        <strain evidence="1">IBT 29495</strain>
    </source>
</reference>
<reference evidence="1" key="1">
    <citation type="submission" date="2022-12" db="EMBL/GenBank/DDBJ databases">
        <authorList>
            <person name="Petersen C."/>
        </authorList>
    </citation>
    <scope>NUCLEOTIDE SEQUENCE</scope>
    <source>
        <strain evidence="1">IBT 29495</strain>
    </source>
</reference>
<dbReference type="AlphaFoldDB" id="A0A9W9Y561"/>
<proteinExistence type="predicted"/>
<organism evidence="1 2">
    <name type="scientific">Penicillium fimorum</name>
    <dbReference type="NCBI Taxonomy" id="1882269"/>
    <lineage>
        <taxon>Eukaryota</taxon>
        <taxon>Fungi</taxon>
        <taxon>Dikarya</taxon>
        <taxon>Ascomycota</taxon>
        <taxon>Pezizomycotina</taxon>
        <taxon>Eurotiomycetes</taxon>
        <taxon>Eurotiomycetidae</taxon>
        <taxon>Eurotiales</taxon>
        <taxon>Aspergillaceae</taxon>
        <taxon>Penicillium</taxon>
    </lineage>
</organism>
<name>A0A9W9Y561_9EURO</name>
<evidence type="ECO:0000313" key="1">
    <source>
        <dbReference type="EMBL" id="KAJ5520023.1"/>
    </source>
</evidence>
<gene>
    <name evidence="1" type="ORF">N7463_000476</name>
</gene>
<dbReference type="OrthoDB" id="10400575at2759"/>
<accession>A0A9W9Y561</accession>
<dbReference type="Proteomes" id="UP001149954">
    <property type="component" value="Unassembled WGS sequence"/>
</dbReference>
<keyword evidence="2" id="KW-1185">Reference proteome</keyword>
<comment type="caution">
    <text evidence="1">The sequence shown here is derived from an EMBL/GenBank/DDBJ whole genome shotgun (WGS) entry which is preliminary data.</text>
</comment>